<evidence type="ECO:0000313" key="4">
    <source>
        <dbReference type="EMBL" id="POS79473.1"/>
    </source>
</evidence>
<dbReference type="GO" id="GO:0006751">
    <property type="term" value="P:glutathione catabolic process"/>
    <property type="evidence" value="ECO:0007669"/>
    <property type="project" value="TreeGrafter"/>
</dbReference>
<evidence type="ECO:0000313" key="5">
    <source>
        <dbReference type="Proteomes" id="UP000094444"/>
    </source>
</evidence>
<comment type="caution">
    <text evidence="4">The sequence shown here is derived from an EMBL/GenBank/DDBJ whole genome shotgun (WGS) entry which is preliminary data.</text>
</comment>
<organism evidence="4 5">
    <name type="scientific">Diaporthe helianthi</name>
    <dbReference type="NCBI Taxonomy" id="158607"/>
    <lineage>
        <taxon>Eukaryota</taxon>
        <taxon>Fungi</taxon>
        <taxon>Dikarya</taxon>
        <taxon>Ascomycota</taxon>
        <taxon>Pezizomycotina</taxon>
        <taxon>Sordariomycetes</taxon>
        <taxon>Sordariomycetidae</taxon>
        <taxon>Diaporthales</taxon>
        <taxon>Diaporthaceae</taxon>
        <taxon>Diaporthe</taxon>
    </lineage>
</organism>
<protein>
    <submittedName>
        <fullName evidence="4">Glutamine amidotransferase</fullName>
    </submittedName>
</protein>
<dbReference type="CDD" id="cd01908">
    <property type="entry name" value="YafJ"/>
    <property type="match status" value="1"/>
</dbReference>
<dbReference type="STRING" id="158607.A0A2P5IAE9"/>
<evidence type="ECO:0000256" key="2">
    <source>
        <dbReference type="SAM" id="MobiDB-lite"/>
    </source>
</evidence>
<dbReference type="Gene3D" id="3.60.20.10">
    <property type="entry name" value="Glutamine Phosphoribosylpyrophosphate, subunit 1, domain 1"/>
    <property type="match status" value="1"/>
</dbReference>
<dbReference type="GO" id="GO:0061672">
    <property type="term" value="C:glutathione hydrolase complex"/>
    <property type="evidence" value="ECO:0007669"/>
    <property type="project" value="TreeGrafter"/>
</dbReference>
<dbReference type="InterPro" id="IPR026869">
    <property type="entry name" value="EgtC-like"/>
</dbReference>
<dbReference type="Pfam" id="PF13230">
    <property type="entry name" value="GATase_4"/>
    <property type="match status" value="1"/>
</dbReference>
<dbReference type="PANTHER" id="PTHR43187">
    <property type="entry name" value="GLUTAMINE AMIDOTRANSFERASE DUG3-RELATED"/>
    <property type="match status" value="1"/>
</dbReference>
<feature type="region of interest" description="Disordered" evidence="2">
    <location>
        <begin position="381"/>
        <end position="488"/>
    </location>
</feature>
<dbReference type="GO" id="GO:0016740">
    <property type="term" value="F:transferase activity"/>
    <property type="evidence" value="ECO:0007669"/>
    <property type="project" value="UniProtKB-KW"/>
</dbReference>
<dbReference type="PANTHER" id="PTHR43187:SF1">
    <property type="entry name" value="GLUTAMINE AMIDOTRANSFERASE DUG3-RELATED"/>
    <property type="match status" value="1"/>
</dbReference>
<dbReference type="InterPro" id="IPR052373">
    <property type="entry name" value="Gamma-glu_amide_hydrolase"/>
</dbReference>
<accession>A0A2P5IAE9</accession>
<dbReference type="FunFam" id="3.60.20.10:FF:000045">
    <property type="entry name" value="Glutamine amidotransferase DUG3"/>
    <property type="match status" value="1"/>
</dbReference>
<feature type="domain" description="Glutamine amidotransferase type-2" evidence="3">
    <location>
        <begin position="2"/>
        <end position="278"/>
    </location>
</feature>
<dbReference type="Proteomes" id="UP000094444">
    <property type="component" value="Unassembled WGS sequence"/>
</dbReference>
<dbReference type="GO" id="GO:0005737">
    <property type="term" value="C:cytoplasm"/>
    <property type="evidence" value="ECO:0007669"/>
    <property type="project" value="TreeGrafter"/>
</dbReference>
<keyword evidence="5" id="KW-1185">Reference proteome</keyword>
<dbReference type="InterPro" id="IPR017932">
    <property type="entry name" value="GATase_2_dom"/>
</dbReference>
<dbReference type="PROSITE" id="PS51278">
    <property type="entry name" value="GATASE_TYPE_2"/>
    <property type="match status" value="1"/>
</dbReference>
<evidence type="ECO:0000259" key="3">
    <source>
        <dbReference type="PROSITE" id="PS51278"/>
    </source>
</evidence>
<evidence type="ECO:0000256" key="1">
    <source>
        <dbReference type="ARBA" id="ARBA00022962"/>
    </source>
</evidence>
<keyword evidence="1 4" id="KW-0315">Glutamine amidotransferase</keyword>
<dbReference type="FunCoup" id="A0A2P5IAE9">
    <property type="interactions" value="10"/>
</dbReference>
<proteinExistence type="predicted"/>
<sequence>MCRFLVYKGSDEILLSKLILEPCHSILRQSFDSRLRLDTRRGANNADGFGIGYYTSPKLGAEPCIFTSTTPAWNDPNLQRIASKTASNLIFAHVRATTEGSTSPDNCHPFENGSLMWMHNGGLGGWKHIKRRLAERLADKWYLGVRGGTDSEWAFALFLDTLERMGVDPSSSPKKGFGPMVLRKAMLKTIAQINDLIDQIPESTLHSENIDTRSLLNFCVSDGHSIICTRYINSSTDEAASLYYSSGSQWETRQHDDNENYQMKRRDKGADVVLVSSEPLTFERENWINVPTNSILTIHDQTAFVQPIIDQFHHKDPWHRRSAGFVQSKGLAANEKAPTPLPMSTTAVLVPGTNLQAEMFHKRANLGPTIPFMRSISPQLSRATTAEAPSSIVTASPRPSLSNVDTSKSTDFRTVTGPPVSRQGSTSNPPVLGNIKKKRMSLGNLEQFQGPCSSSETEPPTPMSPVDRTSYGDPNKIAQYFPELTLSP</sequence>
<name>A0A2P5IAE9_DIAHE</name>
<dbReference type="OrthoDB" id="14446at2759"/>
<dbReference type="SUPFAM" id="SSF56235">
    <property type="entry name" value="N-terminal nucleophile aminohydrolases (Ntn hydrolases)"/>
    <property type="match status" value="1"/>
</dbReference>
<gene>
    <name evidence="4" type="ORF">DHEL01_v202125</name>
</gene>
<dbReference type="EMBL" id="MAVT02000111">
    <property type="protein sequence ID" value="POS79473.1"/>
    <property type="molecule type" value="Genomic_DNA"/>
</dbReference>
<dbReference type="InParanoid" id="A0A2P5IAE9"/>
<dbReference type="GO" id="GO:0008242">
    <property type="term" value="F:omega peptidase activity"/>
    <property type="evidence" value="ECO:0007669"/>
    <property type="project" value="TreeGrafter"/>
</dbReference>
<dbReference type="AlphaFoldDB" id="A0A2P5IAE9"/>
<dbReference type="InterPro" id="IPR029055">
    <property type="entry name" value="Ntn_hydrolases_N"/>
</dbReference>
<feature type="compositionally biased region" description="Polar residues" evidence="2">
    <location>
        <begin position="381"/>
        <end position="413"/>
    </location>
</feature>
<reference evidence="4" key="1">
    <citation type="submission" date="2017-09" db="EMBL/GenBank/DDBJ databases">
        <title>Polyketide synthases of a Diaporthe helianthi virulent isolate.</title>
        <authorList>
            <person name="Baroncelli R."/>
        </authorList>
    </citation>
    <scope>NUCLEOTIDE SEQUENCE [LARGE SCALE GENOMIC DNA]</scope>
    <source>
        <strain evidence="4">7/96</strain>
    </source>
</reference>